<gene>
    <name evidence="2" type="ORF">E1B28_002063</name>
</gene>
<protein>
    <submittedName>
        <fullName evidence="2">Uncharacterized protein</fullName>
    </submittedName>
</protein>
<feature type="compositionally biased region" description="Basic and acidic residues" evidence="1">
    <location>
        <begin position="394"/>
        <end position="404"/>
    </location>
</feature>
<keyword evidence="3" id="KW-1185">Reference proteome</keyword>
<evidence type="ECO:0000313" key="2">
    <source>
        <dbReference type="EMBL" id="KAG7100290.1"/>
    </source>
</evidence>
<dbReference type="Proteomes" id="UP001049176">
    <property type="component" value="Chromosome 1"/>
</dbReference>
<accession>A0A9P8AGL8</accession>
<evidence type="ECO:0000313" key="3">
    <source>
        <dbReference type="Proteomes" id="UP001049176"/>
    </source>
</evidence>
<dbReference type="AlphaFoldDB" id="A0A9P8AGL8"/>
<dbReference type="KEGG" id="more:E1B28_002063"/>
<organism evidence="2 3">
    <name type="scientific">Marasmius oreades</name>
    <name type="common">fairy-ring Marasmius</name>
    <dbReference type="NCBI Taxonomy" id="181124"/>
    <lineage>
        <taxon>Eukaryota</taxon>
        <taxon>Fungi</taxon>
        <taxon>Dikarya</taxon>
        <taxon>Basidiomycota</taxon>
        <taxon>Agaricomycotina</taxon>
        <taxon>Agaricomycetes</taxon>
        <taxon>Agaricomycetidae</taxon>
        <taxon>Agaricales</taxon>
        <taxon>Marasmiineae</taxon>
        <taxon>Marasmiaceae</taxon>
        <taxon>Marasmius</taxon>
    </lineage>
</organism>
<dbReference type="RefSeq" id="XP_043016760.1">
    <property type="nucleotide sequence ID" value="XM_043148046.1"/>
</dbReference>
<reference evidence="2" key="1">
    <citation type="journal article" date="2021" name="Genome Biol. Evol.">
        <title>The assembled and annotated genome of the fairy-ring fungus Marasmius oreades.</title>
        <authorList>
            <person name="Hiltunen M."/>
            <person name="Ament-Velasquez S.L."/>
            <person name="Johannesson H."/>
        </authorList>
    </citation>
    <scope>NUCLEOTIDE SEQUENCE</scope>
    <source>
        <strain evidence="2">03SP1</strain>
    </source>
</reference>
<dbReference type="GeneID" id="66071139"/>
<evidence type="ECO:0000256" key="1">
    <source>
        <dbReference type="SAM" id="MobiDB-lite"/>
    </source>
</evidence>
<comment type="caution">
    <text evidence="2">The sequence shown here is derived from an EMBL/GenBank/DDBJ whole genome shotgun (WGS) entry which is preliminary data.</text>
</comment>
<dbReference type="EMBL" id="CM032181">
    <property type="protein sequence ID" value="KAG7100290.1"/>
    <property type="molecule type" value="Genomic_DNA"/>
</dbReference>
<feature type="region of interest" description="Disordered" evidence="1">
    <location>
        <begin position="390"/>
        <end position="490"/>
    </location>
</feature>
<proteinExistence type="predicted"/>
<sequence>MIPHLKNILAHIPHHLIIPTLFDGPEPLKTFDLEFILGSPHTGTIDGLFDDQSSKHNLGLTSQVVAFRHSLASYDCYVIHGTWLKAAEELWNRTLKVKEPLKHKFVQILFWPEESLLAPLNASRHLEVLDFYRQRWGQVDVPVQVELVKRLTAFILPSLEQSSEHDIGATVIASSHALSFFTLVNDELCKMGRLAHLPNCIEPWMDVLRHVRRIHQLSLLYFKPVLGYFPLPMNEFRGLLDGSLVCDFTVIGPLLDLYGDFWDNVKSTSQTEFIQTLTRHVNSDTVLLPAPNGSDLTFSTKDSELPSSIGSFITNSQRGFEFLAFLNEKLVNNRLYHGPKRREIIGSWVDALGCIQVLRGLPSDHFRPIPKRNDRYGEIVGWYTPRDKRGRINSKVDRGSRETDSVANGVTRQAGEVTGNEDRPPPPSLSCEKHGDGSGDSGIEQLDKGDSKVNRVNQLNIAHSVVVDGDAGGDDDGNGDVWTPGADNNV</sequence>
<name>A0A9P8AGL8_9AGAR</name>